<comment type="caution">
    <text evidence="1">The sequence shown here is derived from an EMBL/GenBank/DDBJ whole genome shotgun (WGS) entry which is preliminary data.</text>
</comment>
<organism evidence="1 2">
    <name type="scientific">Caerostris extrusa</name>
    <name type="common">Bark spider</name>
    <name type="synonym">Caerostris bankana</name>
    <dbReference type="NCBI Taxonomy" id="172846"/>
    <lineage>
        <taxon>Eukaryota</taxon>
        <taxon>Metazoa</taxon>
        <taxon>Ecdysozoa</taxon>
        <taxon>Arthropoda</taxon>
        <taxon>Chelicerata</taxon>
        <taxon>Arachnida</taxon>
        <taxon>Araneae</taxon>
        <taxon>Araneomorphae</taxon>
        <taxon>Entelegynae</taxon>
        <taxon>Araneoidea</taxon>
        <taxon>Araneidae</taxon>
        <taxon>Caerostris</taxon>
    </lineage>
</organism>
<sequence>MYVDNCVASVKSEADLTKFINESREIMALGKFELRGWQHNSFESLRDNCKESQNASHILQDIQLELLGCCIDLRLAKTICTDLEELGGIPVYYWSDSMNCLHWIKNDEQWATFVMNRVKEIRSGSEPLQWNYVPEI</sequence>
<dbReference type="PANTHER" id="PTHR47331">
    <property type="entry name" value="PHD-TYPE DOMAIN-CONTAINING PROTEIN"/>
    <property type="match status" value="1"/>
</dbReference>
<dbReference type="Proteomes" id="UP001054945">
    <property type="component" value="Unassembled WGS sequence"/>
</dbReference>
<evidence type="ECO:0000313" key="2">
    <source>
        <dbReference type="Proteomes" id="UP001054945"/>
    </source>
</evidence>
<gene>
    <name evidence="1" type="ORF">CEXT_534331</name>
</gene>
<dbReference type="AlphaFoldDB" id="A0AAV4VEK3"/>
<keyword evidence="2" id="KW-1185">Reference proteome</keyword>
<reference evidence="1 2" key="1">
    <citation type="submission" date="2021-06" db="EMBL/GenBank/DDBJ databases">
        <title>Caerostris extrusa draft genome.</title>
        <authorList>
            <person name="Kono N."/>
            <person name="Arakawa K."/>
        </authorList>
    </citation>
    <scope>NUCLEOTIDE SEQUENCE [LARGE SCALE GENOMIC DNA]</scope>
</reference>
<proteinExistence type="predicted"/>
<evidence type="ECO:0000313" key="1">
    <source>
        <dbReference type="EMBL" id="GIY68439.1"/>
    </source>
</evidence>
<protein>
    <submittedName>
        <fullName evidence="1">Uncharacterized protein</fullName>
    </submittedName>
</protein>
<accession>A0AAV4VEK3</accession>
<dbReference type="EMBL" id="BPLR01014376">
    <property type="protein sequence ID" value="GIY68439.1"/>
    <property type="molecule type" value="Genomic_DNA"/>
</dbReference>
<name>A0AAV4VEK3_CAEEX</name>